<name>A0A1C7NJ85_9FUNG</name>
<gene>
    <name evidence="2" type="ORF">A0J61_02777</name>
</gene>
<accession>A0A1C7NJ85</accession>
<feature type="region of interest" description="Disordered" evidence="1">
    <location>
        <begin position="29"/>
        <end position="49"/>
    </location>
</feature>
<comment type="caution">
    <text evidence="2">The sequence shown here is derived from an EMBL/GenBank/DDBJ whole genome shotgun (WGS) entry which is preliminary data.</text>
</comment>
<sequence>MLSRRFLSVFSTPRYVRFSSSSSCNNKLQLESADTQTSTTADKEKKETSTEKIHFMPVINIPETELAHHAFFSLHRPLLGLSDDERPFFSGKSTEEYNQDKLDMELQDYLLDRQPFDTPLPPGQKTIEPKTEITIELEQEVMIDDSFEDIRQEPIPVFHMPESNDILDFLSTVENKLKREHDVLEAKESRQRKIEMIKRFHAAKRRHNK</sequence>
<protein>
    <submittedName>
        <fullName evidence="2">Uncharacterized protein</fullName>
    </submittedName>
</protein>
<dbReference type="Proteomes" id="UP000093000">
    <property type="component" value="Unassembled WGS sequence"/>
</dbReference>
<dbReference type="InParanoid" id="A0A1C7NJ85"/>
<feature type="compositionally biased region" description="Polar residues" evidence="1">
    <location>
        <begin position="29"/>
        <end position="40"/>
    </location>
</feature>
<keyword evidence="3" id="KW-1185">Reference proteome</keyword>
<evidence type="ECO:0000313" key="2">
    <source>
        <dbReference type="EMBL" id="OBZ89171.1"/>
    </source>
</evidence>
<evidence type="ECO:0000313" key="3">
    <source>
        <dbReference type="Proteomes" id="UP000093000"/>
    </source>
</evidence>
<dbReference type="AlphaFoldDB" id="A0A1C7NJ85"/>
<reference evidence="2 3" key="1">
    <citation type="submission" date="2016-03" db="EMBL/GenBank/DDBJ databases">
        <title>Choanephora cucurbitarum.</title>
        <authorList>
            <person name="Min B."/>
            <person name="Park H."/>
            <person name="Park J.-H."/>
            <person name="Shin H.-D."/>
            <person name="Choi I.-G."/>
        </authorList>
    </citation>
    <scope>NUCLEOTIDE SEQUENCE [LARGE SCALE GENOMIC DNA]</scope>
    <source>
        <strain evidence="2 3">KUS-F28377</strain>
    </source>
</reference>
<dbReference type="EMBL" id="LUGH01000109">
    <property type="protein sequence ID" value="OBZ89171.1"/>
    <property type="molecule type" value="Genomic_DNA"/>
</dbReference>
<organism evidence="2 3">
    <name type="scientific">Choanephora cucurbitarum</name>
    <dbReference type="NCBI Taxonomy" id="101091"/>
    <lineage>
        <taxon>Eukaryota</taxon>
        <taxon>Fungi</taxon>
        <taxon>Fungi incertae sedis</taxon>
        <taxon>Mucoromycota</taxon>
        <taxon>Mucoromycotina</taxon>
        <taxon>Mucoromycetes</taxon>
        <taxon>Mucorales</taxon>
        <taxon>Mucorineae</taxon>
        <taxon>Choanephoraceae</taxon>
        <taxon>Choanephoroideae</taxon>
        <taxon>Choanephora</taxon>
    </lineage>
</organism>
<evidence type="ECO:0000256" key="1">
    <source>
        <dbReference type="SAM" id="MobiDB-lite"/>
    </source>
</evidence>
<dbReference type="OrthoDB" id="2429891at2759"/>
<proteinExistence type="predicted"/>